<dbReference type="AlphaFoldDB" id="A0A1G8AXH5"/>
<organism evidence="7 8">
    <name type="scientific">Aneurinibacillus thermoaerophilus</name>
    <dbReference type="NCBI Taxonomy" id="143495"/>
    <lineage>
        <taxon>Bacteria</taxon>
        <taxon>Bacillati</taxon>
        <taxon>Bacillota</taxon>
        <taxon>Bacilli</taxon>
        <taxon>Bacillales</taxon>
        <taxon>Paenibacillaceae</taxon>
        <taxon>Aneurinibacillus group</taxon>
        <taxon>Aneurinibacillus</taxon>
    </lineage>
</organism>
<dbReference type="InterPro" id="IPR001647">
    <property type="entry name" value="HTH_TetR"/>
</dbReference>
<evidence type="ECO:0000313" key="9">
    <source>
        <dbReference type="Proteomes" id="UP000826616"/>
    </source>
</evidence>
<evidence type="ECO:0000256" key="3">
    <source>
        <dbReference type="ARBA" id="ARBA00023163"/>
    </source>
</evidence>
<evidence type="ECO:0000256" key="1">
    <source>
        <dbReference type="ARBA" id="ARBA00023015"/>
    </source>
</evidence>
<dbReference type="PRINTS" id="PR00455">
    <property type="entry name" value="HTHTETR"/>
</dbReference>
<dbReference type="EMBL" id="FNDE01000018">
    <property type="protein sequence ID" value="SDH25110.1"/>
    <property type="molecule type" value="Genomic_DNA"/>
</dbReference>
<dbReference type="SUPFAM" id="SSF48498">
    <property type="entry name" value="Tetracyclin repressor-like, C-terminal domain"/>
    <property type="match status" value="1"/>
</dbReference>
<dbReference type="PANTHER" id="PTHR30055">
    <property type="entry name" value="HTH-TYPE TRANSCRIPTIONAL REGULATOR RUTR"/>
    <property type="match status" value="1"/>
</dbReference>
<dbReference type="InterPro" id="IPR050109">
    <property type="entry name" value="HTH-type_TetR-like_transc_reg"/>
</dbReference>
<evidence type="ECO:0000256" key="2">
    <source>
        <dbReference type="ARBA" id="ARBA00023125"/>
    </source>
</evidence>
<keyword evidence="1" id="KW-0805">Transcription regulation</keyword>
<keyword evidence="2 4" id="KW-0238">DNA-binding</keyword>
<evidence type="ECO:0000256" key="4">
    <source>
        <dbReference type="PROSITE-ProRule" id="PRU00335"/>
    </source>
</evidence>
<dbReference type="GeneID" id="97141853"/>
<feature type="DNA-binding region" description="H-T-H motif" evidence="4">
    <location>
        <begin position="23"/>
        <end position="42"/>
    </location>
</feature>
<dbReference type="Proteomes" id="UP000826616">
    <property type="component" value="Chromosome"/>
</dbReference>
<gene>
    <name evidence="6" type="ORF">K3F53_10775</name>
    <name evidence="7" type="ORF">SAMN04489735_101849</name>
</gene>
<protein>
    <submittedName>
        <fullName evidence="7">DNA-binding transcriptional regulator, AcrR family</fullName>
    </submittedName>
    <submittedName>
        <fullName evidence="6">TetR/AcrR family transcriptional regulator</fullName>
    </submittedName>
</protein>
<name>A0A1G8AXH5_ANETH</name>
<keyword evidence="9" id="KW-1185">Reference proteome</keyword>
<evidence type="ECO:0000313" key="6">
    <source>
        <dbReference type="EMBL" id="QYY41430.1"/>
    </source>
</evidence>
<dbReference type="RefSeq" id="WP_057898548.1">
    <property type="nucleotide sequence ID" value="NZ_CP080764.1"/>
</dbReference>
<sequence>MTIHRIKKVALAHFARHGYEGASLAHIADEVGIKKPSIYAHFKGKDDLFLKVIEDVISDEAEFVTHFFARHANIPLHERLYNFLSQYKARYEHDDRTKFLLRITFFPPTHLYDEVMHDVYIYLDKLEGLLIPVFEKAIEEGEIRSVGAERAAVAFMGLLDGLLVEMLYGGTERFIRRLHASWYLYWRGLSI</sequence>
<dbReference type="Proteomes" id="UP000198956">
    <property type="component" value="Unassembled WGS sequence"/>
</dbReference>
<dbReference type="GO" id="GO:0000976">
    <property type="term" value="F:transcription cis-regulatory region binding"/>
    <property type="evidence" value="ECO:0007669"/>
    <property type="project" value="TreeGrafter"/>
</dbReference>
<dbReference type="InterPro" id="IPR009057">
    <property type="entry name" value="Homeodomain-like_sf"/>
</dbReference>
<dbReference type="SUPFAM" id="SSF46689">
    <property type="entry name" value="Homeodomain-like"/>
    <property type="match status" value="1"/>
</dbReference>
<dbReference type="PANTHER" id="PTHR30055:SF238">
    <property type="entry name" value="MYCOFACTOCIN BIOSYNTHESIS TRANSCRIPTIONAL REGULATOR MFTR-RELATED"/>
    <property type="match status" value="1"/>
</dbReference>
<reference evidence="6 9" key="2">
    <citation type="submission" date="2021-08" db="EMBL/GenBank/DDBJ databases">
        <title>Complete genome sequence of the strain Aneurinibacillus thermoaerophilus CCM 8960.</title>
        <authorList>
            <person name="Musilova J."/>
            <person name="Kourilova X."/>
            <person name="Pernicova I."/>
            <person name="Bezdicek M."/>
            <person name="Lengerova M."/>
            <person name="Obruca S."/>
            <person name="Sedlar K."/>
        </authorList>
    </citation>
    <scope>NUCLEOTIDE SEQUENCE [LARGE SCALE GENOMIC DNA]</scope>
    <source>
        <strain evidence="6 9">CCM 8960</strain>
    </source>
</reference>
<dbReference type="OrthoDB" id="509229at2"/>
<evidence type="ECO:0000313" key="7">
    <source>
        <dbReference type="EMBL" id="SDH25110.1"/>
    </source>
</evidence>
<evidence type="ECO:0000259" key="5">
    <source>
        <dbReference type="PROSITE" id="PS50977"/>
    </source>
</evidence>
<feature type="domain" description="HTH tetR-type" evidence="5">
    <location>
        <begin position="1"/>
        <end position="60"/>
    </location>
</feature>
<dbReference type="PROSITE" id="PS50977">
    <property type="entry name" value="HTH_TETR_2"/>
    <property type="match status" value="1"/>
</dbReference>
<dbReference type="InterPro" id="IPR036271">
    <property type="entry name" value="Tet_transcr_reg_TetR-rel_C_sf"/>
</dbReference>
<dbReference type="EMBL" id="CP080764">
    <property type="protein sequence ID" value="QYY41430.1"/>
    <property type="molecule type" value="Genomic_DNA"/>
</dbReference>
<dbReference type="Pfam" id="PF00440">
    <property type="entry name" value="TetR_N"/>
    <property type="match status" value="1"/>
</dbReference>
<reference evidence="7 8" key="1">
    <citation type="submission" date="2016-10" db="EMBL/GenBank/DDBJ databases">
        <authorList>
            <person name="de Groot N.N."/>
        </authorList>
    </citation>
    <scope>NUCLEOTIDE SEQUENCE [LARGE SCALE GENOMIC DNA]</scope>
    <source>
        <strain evidence="7 8">L 420-91</strain>
    </source>
</reference>
<evidence type="ECO:0000313" key="8">
    <source>
        <dbReference type="Proteomes" id="UP000198956"/>
    </source>
</evidence>
<proteinExistence type="predicted"/>
<dbReference type="Gene3D" id="1.10.10.60">
    <property type="entry name" value="Homeodomain-like"/>
    <property type="match status" value="1"/>
</dbReference>
<keyword evidence="3" id="KW-0804">Transcription</keyword>
<dbReference type="Gene3D" id="1.10.357.10">
    <property type="entry name" value="Tetracycline Repressor, domain 2"/>
    <property type="match status" value="1"/>
</dbReference>
<accession>A0A1G8AXH5</accession>
<dbReference type="GO" id="GO:0003700">
    <property type="term" value="F:DNA-binding transcription factor activity"/>
    <property type="evidence" value="ECO:0007669"/>
    <property type="project" value="TreeGrafter"/>
</dbReference>